<reference evidence="7" key="2">
    <citation type="submission" date="2016-04" db="EMBL/GenBank/DDBJ databases">
        <title>First Complete Genome Sequence of a Subdivision 6 Acidobacterium.</title>
        <authorList>
            <person name="Huang S."/>
            <person name="Vieira S."/>
            <person name="Bunk B."/>
            <person name="Riedel T."/>
            <person name="Sproeer C."/>
            <person name="Overmann J."/>
        </authorList>
    </citation>
    <scope>NUCLEOTIDE SEQUENCE [LARGE SCALE GENOMIC DNA]</scope>
    <source>
        <strain evidence="7">DSM 100886 HEG_-6_39</strain>
    </source>
</reference>
<dbReference type="GO" id="GO:0015179">
    <property type="term" value="F:L-amino acid transmembrane transporter activity"/>
    <property type="evidence" value="ECO:0007669"/>
    <property type="project" value="TreeGrafter"/>
</dbReference>
<dbReference type="Proteomes" id="UP000076079">
    <property type="component" value="Chromosome"/>
</dbReference>
<dbReference type="PANTHER" id="PTHR11785">
    <property type="entry name" value="AMINO ACID TRANSPORTER"/>
    <property type="match status" value="1"/>
</dbReference>
<feature type="transmembrane region" description="Helical" evidence="5">
    <location>
        <begin position="275"/>
        <end position="296"/>
    </location>
</feature>
<dbReference type="InterPro" id="IPR050598">
    <property type="entry name" value="AminoAcid_Transporter"/>
</dbReference>
<feature type="transmembrane region" description="Helical" evidence="5">
    <location>
        <begin position="234"/>
        <end position="255"/>
    </location>
</feature>
<keyword evidence="4 5" id="KW-0472">Membrane</keyword>
<reference evidence="6 7" key="1">
    <citation type="journal article" date="2016" name="Genome Announc.">
        <title>First Complete Genome Sequence of a Subdivision 6 Acidobacterium Strain.</title>
        <authorList>
            <person name="Huang S."/>
            <person name="Vieira S."/>
            <person name="Bunk B."/>
            <person name="Riedel T."/>
            <person name="Sproer C."/>
            <person name="Overmann J."/>
        </authorList>
    </citation>
    <scope>NUCLEOTIDE SEQUENCE [LARGE SCALE GENOMIC DNA]</scope>
    <source>
        <strain evidence="7">DSM 100886 HEG_-6_39</strain>
    </source>
</reference>
<feature type="transmembrane region" description="Helical" evidence="5">
    <location>
        <begin position="194"/>
        <end position="214"/>
    </location>
</feature>
<evidence type="ECO:0000256" key="5">
    <source>
        <dbReference type="SAM" id="Phobius"/>
    </source>
</evidence>
<sequence>MATARSSRPLQLPSAVALVVGQVIAVGIFLTPGTIIRTIASPLGVLLVWAVMGTMAICGALCYGALAARFPHAGGGYVYLREAYGPRVAFLYGWKCLLVMDPGITAALATGFASYATYIVPLGNVAMRAVAIGAIAAFAAVHIAGVRVGVRLLTTIAVLKIVLVVILTLGAIVSPAAAWSHFVPFVSRHPHAPPLLGAVAGAFVAAFFSFGGWWEVTKIAGEVRDPSRTLPRALWAGLAIVTLAYTAATLSFIAVVPIGQVAEGQAFIAQVGEAIVGPGGGTAVAAIVIVCVLGSLGAMQMIAPRLYVAMAQDGVFPAAAAALHPRFGTPARAIATQAVLASVLVAIGTFDTIVAFFVFITVVFIAATVASVLVLRRRESDFQVPMHPWSAVVFLALVVVLLLLIGASNPMQALLGVVVVAAAVPVYRMIHARRLTPLLES</sequence>
<evidence type="ECO:0000256" key="3">
    <source>
        <dbReference type="ARBA" id="ARBA00022989"/>
    </source>
</evidence>
<comment type="subcellular location">
    <subcellularLocation>
        <location evidence="1">Membrane</location>
        <topology evidence="1">Multi-pass membrane protein</topology>
    </subcellularLocation>
</comment>
<evidence type="ECO:0000256" key="2">
    <source>
        <dbReference type="ARBA" id="ARBA00022692"/>
    </source>
</evidence>
<dbReference type="RefSeq" id="WP_110170677.1">
    <property type="nucleotide sequence ID" value="NZ_CP015136.1"/>
</dbReference>
<keyword evidence="3 5" id="KW-1133">Transmembrane helix</keyword>
<dbReference type="InterPro" id="IPR002293">
    <property type="entry name" value="AA/rel_permease1"/>
</dbReference>
<keyword evidence="7" id="KW-1185">Reference proteome</keyword>
<dbReference type="STRING" id="1855912.LuPra_02096"/>
<feature type="transmembrane region" description="Helical" evidence="5">
    <location>
        <begin position="413"/>
        <end position="430"/>
    </location>
</feature>
<dbReference type="PIRSF" id="PIRSF006060">
    <property type="entry name" value="AA_transporter"/>
    <property type="match status" value="1"/>
</dbReference>
<accession>A0A143PKY1</accession>
<feature type="transmembrane region" description="Helical" evidence="5">
    <location>
        <begin position="12"/>
        <end position="31"/>
    </location>
</feature>
<feature type="transmembrane region" description="Helical" evidence="5">
    <location>
        <begin position="387"/>
        <end position="407"/>
    </location>
</feature>
<dbReference type="Gene3D" id="1.20.1740.10">
    <property type="entry name" value="Amino acid/polyamine transporter I"/>
    <property type="match status" value="1"/>
</dbReference>
<proteinExistence type="predicted"/>
<feature type="transmembrane region" description="Helical" evidence="5">
    <location>
        <begin position="125"/>
        <end position="145"/>
    </location>
</feature>
<evidence type="ECO:0000256" key="4">
    <source>
        <dbReference type="ARBA" id="ARBA00023136"/>
    </source>
</evidence>
<dbReference type="Pfam" id="PF13520">
    <property type="entry name" value="AA_permease_2"/>
    <property type="match status" value="1"/>
</dbReference>
<feature type="transmembrane region" description="Helical" evidence="5">
    <location>
        <begin position="89"/>
        <end position="113"/>
    </location>
</feature>
<name>A0A143PKY1_LUTPR</name>
<dbReference type="PANTHER" id="PTHR11785:SF512">
    <property type="entry name" value="SOBREMESA, ISOFORM B"/>
    <property type="match status" value="1"/>
</dbReference>
<feature type="transmembrane region" description="Helical" evidence="5">
    <location>
        <begin position="157"/>
        <end position="182"/>
    </location>
</feature>
<keyword evidence="2 5" id="KW-0812">Transmembrane</keyword>
<evidence type="ECO:0000313" key="7">
    <source>
        <dbReference type="Proteomes" id="UP000076079"/>
    </source>
</evidence>
<dbReference type="KEGG" id="abac:LuPra_02096"/>
<dbReference type="OrthoDB" id="3181223at2"/>
<evidence type="ECO:0000313" key="6">
    <source>
        <dbReference type="EMBL" id="AMY08890.1"/>
    </source>
</evidence>
<dbReference type="AlphaFoldDB" id="A0A143PKY1"/>
<gene>
    <name evidence="6" type="primary">steT_2</name>
    <name evidence="6" type="ORF">LuPra_02096</name>
</gene>
<protein>
    <submittedName>
        <fullName evidence="6">Serine/threonine exchanger SteT</fullName>
    </submittedName>
</protein>
<organism evidence="6 7">
    <name type="scientific">Luteitalea pratensis</name>
    <dbReference type="NCBI Taxonomy" id="1855912"/>
    <lineage>
        <taxon>Bacteria</taxon>
        <taxon>Pseudomonadati</taxon>
        <taxon>Acidobacteriota</taxon>
        <taxon>Vicinamibacteria</taxon>
        <taxon>Vicinamibacterales</taxon>
        <taxon>Vicinamibacteraceae</taxon>
        <taxon>Luteitalea</taxon>
    </lineage>
</organism>
<feature type="transmembrane region" description="Helical" evidence="5">
    <location>
        <begin position="356"/>
        <end position="375"/>
    </location>
</feature>
<evidence type="ECO:0000256" key="1">
    <source>
        <dbReference type="ARBA" id="ARBA00004141"/>
    </source>
</evidence>
<feature type="transmembrane region" description="Helical" evidence="5">
    <location>
        <begin position="43"/>
        <end position="68"/>
    </location>
</feature>
<dbReference type="EMBL" id="CP015136">
    <property type="protein sequence ID" value="AMY08890.1"/>
    <property type="molecule type" value="Genomic_DNA"/>
</dbReference>
<dbReference type="GO" id="GO:0016020">
    <property type="term" value="C:membrane"/>
    <property type="evidence" value="ECO:0007669"/>
    <property type="project" value="UniProtKB-SubCell"/>
</dbReference>